<proteinExistence type="predicted"/>
<feature type="transmembrane region" description="Helical" evidence="21">
    <location>
        <begin position="47"/>
        <end position="65"/>
    </location>
</feature>
<evidence type="ECO:0000256" key="3">
    <source>
        <dbReference type="ARBA" id="ARBA00011980"/>
    </source>
</evidence>
<keyword evidence="16" id="KW-1015">Disulfide bond</keyword>
<keyword evidence="10 21" id="KW-1133">Transmembrane helix</keyword>
<reference evidence="23 24" key="2">
    <citation type="submission" date="2018-11" db="EMBL/GenBank/DDBJ databases">
        <authorList>
            <consortium name="Pathogen Informatics"/>
        </authorList>
    </citation>
    <scope>NUCLEOTIDE SEQUENCE [LARGE SCALE GENOMIC DNA]</scope>
</reference>
<keyword evidence="4 21" id="KW-0812">Transmembrane</keyword>
<evidence type="ECO:0000256" key="4">
    <source>
        <dbReference type="ARBA" id="ARBA00022692"/>
    </source>
</evidence>
<evidence type="ECO:0000256" key="8">
    <source>
        <dbReference type="ARBA" id="ARBA00022801"/>
    </source>
</evidence>
<dbReference type="AlphaFoldDB" id="A0A183IP51"/>
<keyword evidence="11 19" id="KW-0175">Coiled coil</keyword>
<dbReference type="EC" id="3.6.5.5" evidence="3"/>
<evidence type="ECO:0000256" key="15">
    <source>
        <dbReference type="ARBA" id="ARBA00023136"/>
    </source>
</evidence>
<keyword evidence="14" id="KW-0342">GTP-binding</keyword>
<evidence type="ECO:0000256" key="14">
    <source>
        <dbReference type="ARBA" id="ARBA00023134"/>
    </source>
</evidence>
<dbReference type="Pfam" id="PF00350">
    <property type="entry name" value="Dynamin_N"/>
    <property type="match status" value="1"/>
</dbReference>
<dbReference type="SMART" id="SM00053">
    <property type="entry name" value="DYNc"/>
    <property type="match status" value="1"/>
</dbReference>
<feature type="coiled-coil region" evidence="19">
    <location>
        <begin position="205"/>
        <end position="243"/>
    </location>
</feature>
<sequence length="922" mass="105933">MTFSGVIRRQLSLLYIFPKAGASVHFVPVRNFGIAARIVRSLLRLRYLLLGSVIGGGVTLSQVLARTIIKAIHTIDFTLHSWIEQLPDFSGLKTFLPNDEQTQNMLSALEDLSSFHEKWTQSSDFLTDQVKFAREHFPSRGVRSIIDNLKRSDGGSGLVVDLSKDDGACGIATTAIESAVNHSQTLDDAETESETEAEAGDPEKIKKLKDDIMQTQIKYQREIERLSRENEELRQLLLLRQEKSSRMRHAKKSLIDMYSEALDLLVDYDSSFSTQDHLPRVVVVGDQSSGKTSVLEMIARARIFPRGSGEMMTRTPVKVTLSEGPYHVAKFKDSNREFDLTREQDLVELRNEIEYRMKNSVKDGKTVSSEVIALTVNGPGLPRMVLVDLPGVISTVTTEMATETKDDIVAICRTYMENPNAIILCIQDGSVDAERSNVTDLVSSIDPNGKRTIVVLTKVDLAEQNLLNPNRIKKILEGKLFPMKALGYYAVVTVLKPSQMTTQNMSLAVSECFWKMVKESIEQQADVFKAARFNLETEWKNTYPSLRELDRGELFDRARSEILDEITNLSQITFKQWEEAIQKKLWDKMVHYVFENIFLPASVAENHGTFNTIVDIRLKHWVDHQLPRKSIDAGWETLKEQFLRLMQQDTHKWDSKAFEYLVRSMNVCSLMNLFILPWLQRVMQLNALDDHSVPNKKTWEEAAKFMESVLNDRFVNTSKILKELTGPSVIEQWLQWKSPKESQLKRQVVSEELKRILRVDPDRKPSLTAEEIVVIKNNLLSKGVDISSEELREFWHQLFRYEFIQQTLDCTRECKSLFFHYQKGFQDNEVDCSSVVLFWRVKQMLQITTNALRQQITNTEARRLEKEIKEVLLEWSENPIVKSQFIAGHRVELAEELKKVRLIQEKLEEFINALNNEKTTNS</sequence>
<dbReference type="GO" id="GO:0005525">
    <property type="term" value="F:GTP binding"/>
    <property type="evidence" value="ECO:0007669"/>
    <property type="project" value="UniProtKB-KW"/>
</dbReference>
<feature type="region of interest" description="Disordered" evidence="20">
    <location>
        <begin position="182"/>
        <end position="202"/>
    </location>
</feature>
<feature type="domain" description="Dynamin-type G" evidence="22">
    <location>
        <begin position="275"/>
        <end position="572"/>
    </location>
</feature>
<dbReference type="WBParaSite" id="SBAD_0000561501-mRNA-1">
    <property type="protein sequence ID" value="SBAD_0000561501-mRNA-1"/>
    <property type="gene ID" value="SBAD_0000561501"/>
</dbReference>
<dbReference type="Pfam" id="PF19434">
    <property type="entry name" value="OPA1_C"/>
    <property type="match status" value="1"/>
</dbReference>
<evidence type="ECO:0000256" key="21">
    <source>
        <dbReference type="SAM" id="Phobius"/>
    </source>
</evidence>
<keyword evidence="24" id="KW-1185">Reference proteome</keyword>
<keyword evidence="13" id="KW-0496">Mitochondrion</keyword>
<dbReference type="GO" id="GO:0005874">
    <property type="term" value="C:microtubule"/>
    <property type="evidence" value="ECO:0007669"/>
    <property type="project" value="TreeGrafter"/>
</dbReference>
<dbReference type="PANTHER" id="PTHR11566">
    <property type="entry name" value="DYNAMIN"/>
    <property type="match status" value="1"/>
</dbReference>
<evidence type="ECO:0000256" key="16">
    <source>
        <dbReference type="ARBA" id="ARBA00023157"/>
    </source>
</evidence>
<evidence type="ECO:0000256" key="9">
    <source>
        <dbReference type="ARBA" id="ARBA00022946"/>
    </source>
</evidence>
<dbReference type="Gene3D" id="3.40.50.300">
    <property type="entry name" value="P-loop containing nucleotide triphosphate hydrolases"/>
    <property type="match status" value="1"/>
</dbReference>
<dbReference type="GO" id="GO:0006897">
    <property type="term" value="P:endocytosis"/>
    <property type="evidence" value="ECO:0007669"/>
    <property type="project" value="TreeGrafter"/>
</dbReference>
<dbReference type="InterPro" id="IPR030381">
    <property type="entry name" value="G_DYNAMIN_dom"/>
</dbReference>
<dbReference type="GO" id="GO:0008053">
    <property type="term" value="P:mitochondrial fusion"/>
    <property type="evidence" value="ECO:0007669"/>
    <property type="project" value="TreeGrafter"/>
</dbReference>
<evidence type="ECO:0000256" key="2">
    <source>
        <dbReference type="ARBA" id="ARBA00004569"/>
    </source>
</evidence>
<evidence type="ECO:0000256" key="5">
    <source>
        <dbReference type="ARBA" id="ARBA00022703"/>
    </source>
</evidence>
<dbReference type="PROSITE" id="PS51718">
    <property type="entry name" value="G_DYNAMIN_2"/>
    <property type="match status" value="1"/>
</dbReference>
<dbReference type="GO" id="GO:0003924">
    <property type="term" value="F:GTPase activity"/>
    <property type="evidence" value="ECO:0007669"/>
    <property type="project" value="InterPro"/>
</dbReference>
<dbReference type="OrthoDB" id="415706at2759"/>
<dbReference type="InterPro" id="IPR027417">
    <property type="entry name" value="P-loop_NTPase"/>
</dbReference>
<keyword evidence="8" id="KW-0378">Hydrolase</keyword>
<evidence type="ECO:0000313" key="25">
    <source>
        <dbReference type="WBParaSite" id="SBAD_0000561501-mRNA-1"/>
    </source>
</evidence>
<dbReference type="InterPro" id="IPR001401">
    <property type="entry name" value="Dynamin_GTPase"/>
</dbReference>
<dbReference type="GO" id="GO:0005743">
    <property type="term" value="C:mitochondrial inner membrane"/>
    <property type="evidence" value="ECO:0007669"/>
    <property type="project" value="UniProtKB-SubCell"/>
</dbReference>
<accession>A0A183IP51</accession>
<keyword evidence="5" id="KW-0053">Apoptosis</keyword>
<evidence type="ECO:0000256" key="17">
    <source>
        <dbReference type="ARBA" id="ARBA00044791"/>
    </source>
</evidence>
<feature type="compositionally biased region" description="Acidic residues" evidence="20">
    <location>
        <begin position="187"/>
        <end position="200"/>
    </location>
</feature>
<dbReference type="PANTHER" id="PTHR11566:SF67">
    <property type="entry name" value="DYNAMIN-LIKE 120 KDA PROTEIN, MITOCHONDRIAL"/>
    <property type="match status" value="1"/>
</dbReference>
<evidence type="ECO:0000256" key="7">
    <source>
        <dbReference type="ARBA" id="ARBA00022792"/>
    </source>
</evidence>
<dbReference type="GO" id="GO:0006915">
    <property type="term" value="P:apoptotic process"/>
    <property type="evidence" value="ECO:0007669"/>
    <property type="project" value="UniProtKB-KW"/>
</dbReference>
<dbReference type="GO" id="GO:0000266">
    <property type="term" value="P:mitochondrial fission"/>
    <property type="evidence" value="ECO:0007669"/>
    <property type="project" value="TreeGrafter"/>
</dbReference>
<evidence type="ECO:0000259" key="22">
    <source>
        <dbReference type="PROSITE" id="PS51718"/>
    </source>
</evidence>
<dbReference type="InterPro" id="IPR022812">
    <property type="entry name" value="Dynamin"/>
</dbReference>
<dbReference type="CDD" id="cd08771">
    <property type="entry name" value="DLP_1"/>
    <property type="match status" value="1"/>
</dbReference>
<evidence type="ECO:0000256" key="10">
    <source>
        <dbReference type="ARBA" id="ARBA00022989"/>
    </source>
</evidence>
<dbReference type="GO" id="GO:0008017">
    <property type="term" value="F:microtubule binding"/>
    <property type="evidence" value="ECO:0007669"/>
    <property type="project" value="TreeGrafter"/>
</dbReference>
<comment type="subcellular location">
    <subcellularLocation>
        <location evidence="1">Mitochondrion inner membrane</location>
        <topology evidence="1">Single-pass membrane protein</topology>
    </subcellularLocation>
    <subcellularLocation>
        <location evidence="2">Mitochondrion intermembrane space</location>
    </subcellularLocation>
</comment>
<reference evidence="25" key="1">
    <citation type="submission" date="2016-06" db="UniProtKB">
        <authorList>
            <consortium name="WormBaseParasite"/>
        </authorList>
    </citation>
    <scope>IDENTIFICATION</scope>
</reference>
<name>A0A183IP51_9BILA</name>
<dbReference type="SUPFAM" id="SSF52540">
    <property type="entry name" value="P-loop containing nucleoside triphosphate hydrolases"/>
    <property type="match status" value="1"/>
</dbReference>
<dbReference type="GO" id="GO:0048312">
    <property type="term" value="P:intracellular distribution of mitochondria"/>
    <property type="evidence" value="ECO:0007669"/>
    <property type="project" value="TreeGrafter"/>
</dbReference>
<evidence type="ECO:0000256" key="6">
    <source>
        <dbReference type="ARBA" id="ARBA00022741"/>
    </source>
</evidence>
<keyword evidence="12" id="KW-0446">Lipid-binding</keyword>
<keyword evidence="15 21" id="KW-0472">Membrane</keyword>
<evidence type="ECO:0000256" key="11">
    <source>
        <dbReference type="ARBA" id="ARBA00023054"/>
    </source>
</evidence>
<comment type="catalytic activity">
    <reaction evidence="18">
        <text>GTP + H2O = GDP + phosphate + H(+)</text>
        <dbReference type="Rhea" id="RHEA:19669"/>
        <dbReference type="ChEBI" id="CHEBI:15377"/>
        <dbReference type="ChEBI" id="CHEBI:15378"/>
        <dbReference type="ChEBI" id="CHEBI:37565"/>
        <dbReference type="ChEBI" id="CHEBI:43474"/>
        <dbReference type="ChEBI" id="CHEBI:58189"/>
        <dbReference type="EC" id="3.6.5.5"/>
    </reaction>
</comment>
<keyword evidence="6" id="KW-0547">Nucleotide-binding</keyword>
<gene>
    <name evidence="23" type="ORF">SBAD_LOCUS5398</name>
</gene>
<feature type="coiled-coil region" evidence="19">
    <location>
        <begin position="854"/>
        <end position="913"/>
    </location>
</feature>
<evidence type="ECO:0000256" key="20">
    <source>
        <dbReference type="SAM" id="MobiDB-lite"/>
    </source>
</evidence>
<dbReference type="PRINTS" id="PR00195">
    <property type="entry name" value="DYNAMIN"/>
</dbReference>
<evidence type="ECO:0000256" key="18">
    <source>
        <dbReference type="ARBA" id="ARBA00048040"/>
    </source>
</evidence>
<dbReference type="GO" id="GO:0016559">
    <property type="term" value="P:peroxisome fission"/>
    <property type="evidence" value="ECO:0007669"/>
    <property type="project" value="TreeGrafter"/>
</dbReference>
<dbReference type="GO" id="GO:0008289">
    <property type="term" value="F:lipid binding"/>
    <property type="evidence" value="ECO:0007669"/>
    <property type="project" value="UniProtKB-KW"/>
</dbReference>
<evidence type="ECO:0000256" key="12">
    <source>
        <dbReference type="ARBA" id="ARBA00023121"/>
    </source>
</evidence>
<organism evidence="25">
    <name type="scientific">Soboliphyme baturini</name>
    <dbReference type="NCBI Taxonomy" id="241478"/>
    <lineage>
        <taxon>Eukaryota</taxon>
        <taxon>Metazoa</taxon>
        <taxon>Ecdysozoa</taxon>
        <taxon>Nematoda</taxon>
        <taxon>Enoplea</taxon>
        <taxon>Dorylaimia</taxon>
        <taxon>Dioctophymatida</taxon>
        <taxon>Dioctophymatoidea</taxon>
        <taxon>Soboliphymatidae</taxon>
        <taxon>Soboliphyme</taxon>
    </lineage>
</organism>
<dbReference type="EMBL" id="UZAM01008963">
    <property type="protein sequence ID" value="VDP07127.1"/>
    <property type="molecule type" value="Genomic_DNA"/>
</dbReference>
<evidence type="ECO:0000313" key="23">
    <source>
        <dbReference type="EMBL" id="VDP07127.1"/>
    </source>
</evidence>
<dbReference type="InterPro" id="IPR045063">
    <property type="entry name" value="Dynamin_N"/>
</dbReference>
<dbReference type="GO" id="GO:0005758">
    <property type="term" value="C:mitochondrial intermembrane space"/>
    <property type="evidence" value="ECO:0007669"/>
    <property type="project" value="UniProtKB-SubCell"/>
</dbReference>
<evidence type="ECO:0000256" key="13">
    <source>
        <dbReference type="ARBA" id="ARBA00023128"/>
    </source>
</evidence>
<protein>
    <recommendedName>
        <fullName evidence="17">Dynamin-like GTPase OPA1, mitochondrial</fullName>
        <ecNumber evidence="3">3.6.5.5</ecNumber>
    </recommendedName>
</protein>
<dbReference type="InterPro" id="IPR045817">
    <property type="entry name" value="OPA1_C"/>
</dbReference>
<evidence type="ECO:0000313" key="24">
    <source>
        <dbReference type="Proteomes" id="UP000270296"/>
    </source>
</evidence>
<keyword evidence="9" id="KW-0809">Transit peptide</keyword>
<dbReference type="Proteomes" id="UP000270296">
    <property type="component" value="Unassembled WGS sequence"/>
</dbReference>
<evidence type="ECO:0000256" key="19">
    <source>
        <dbReference type="SAM" id="Coils"/>
    </source>
</evidence>
<evidence type="ECO:0000256" key="1">
    <source>
        <dbReference type="ARBA" id="ARBA00004434"/>
    </source>
</evidence>
<keyword evidence="7" id="KW-0999">Mitochondrion inner membrane</keyword>